<sequence>MERNMLVPSLQKDLKLKNYSTSTAKAYCQHVEMFLNYYEEKEVDEITNSNFAPKKTN</sequence>
<evidence type="ECO:0000313" key="4">
    <source>
        <dbReference type="EMBL" id="MCR6547019.1"/>
    </source>
</evidence>
<comment type="caution">
    <text evidence="4">The sequence shown here is derived from an EMBL/GenBank/DDBJ whole genome shotgun (WGS) entry which is preliminary data.</text>
</comment>
<evidence type="ECO:0000256" key="1">
    <source>
        <dbReference type="ARBA" id="ARBA00008857"/>
    </source>
</evidence>
<feature type="domain" description="Integrase SAM-like N-terminal" evidence="3">
    <location>
        <begin position="9"/>
        <end position="49"/>
    </location>
</feature>
<gene>
    <name evidence="4" type="ORF">NVS47_16135</name>
</gene>
<dbReference type="EMBL" id="JANPWE010000016">
    <property type="protein sequence ID" value="MCR6547019.1"/>
    <property type="molecule type" value="Genomic_DNA"/>
</dbReference>
<name>A0ABT1Y806_9FIRM</name>
<dbReference type="RefSeq" id="WP_157677301.1">
    <property type="nucleotide sequence ID" value="NZ_CP022121.1"/>
</dbReference>
<dbReference type="Gene3D" id="1.10.150.130">
    <property type="match status" value="1"/>
</dbReference>
<evidence type="ECO:0000313" key="5">
    <source>
        <dbReference type="Proteomes" id="UP001524944"/>
    </source>
</evidence>
<dbReference type="InterPro" id="IPR010998">
    <property type="entry name" value="Integrase_recombinase_N"/>
</dbReference>
<accession>A0ABT1Y806</accession>
<dbReference type="Proteomes" id="UP001524944">
    <property type="component" value="Unassembled WGS sequence"/>
</dbReference>
<evidence type="ECO:0000256" key="2">
    <source>
        <dbReference type="ARBA" id="ARBA00023125"/>
    </source>
</evidence>
<reference evidence="4 5" key="1">
    <citation type="submission" date="2022-08" db="EMBL/GenBank/DDBJ databases">
        <title>Proteogenomics of the novel Dehalobacterium formicoaceticum strain EZ94 highlights a key role of methyltransferases during anaerobic dichloromethane degradation.</title>
        <authorList>
            <person name="Wasmund K."/>
        </authorList>
    </citation>
    <scope>NUCLEOTIDE SEQUENCE [LARGE SCALE GENOMIC DNA]</scope>
    <source>
        <strain evidence="4 5">EZ94</strain>
    </source>
</reference>
<protein>
    <submittedName>
        <fullName evidence="4">Phage integrase N-terminal SAM-like domain-containing protein</fullName>
    </submittedName>
</protein>
<dbReference type="InterPro" id="IPR004107">
    <property type="entry name" value="Integrase_SAM-like_N"/>
</dbReference>
<organism evidence="4 5">
    <name type="scientific">Dehalobacterium formicoaceticum</name>
    <dbReference type="NCBI Taxonomy" id="51515"/>
    <lineage>
        <taxon>Bacteria</taxon>
        <taxon>Bacillati</taxon>
        <taxon>Bacillota</taxon>
        <taxon>Clostridia</taxon>
        <taxon>Eubacteriales</taxon>
        <taxon>Peptococcaceae</taxon>
        <taxon>Dehalobacterium</taxon>
    </lineage>
</organism>
<evidence type="ECO:0000259" key="3">
    <source>
        <dbReference type="Pfam" id="PF13495"/>
    </source>
</evidence>
<dbReference type="Pfam" id="PF13495">
    <property type="entry name" value="Phage_int_SAM_4"/>
    <property type="match status" value="1"/>
</dbReference>
<keyword evidence="2" id="KW-0238">DNA-binding</keyword>
<proteinExistence type="inferred from homology"/>
<keyword evidence="5" id="KW-1185">Reference proteome</keyword>
<comment type="similarity">
    <text evidence="1">Belongs to the 'phage' integrase family.</text>
</comment>